<evidence type="ECO:0000256" key="1">
    <source>
        <dbReference type="ARBA" id="ARBA00018672"/>
    </source>
</evidence>
<organism evidence="6 7">
    <name type="scientific">Clostridium puniceum</name>
    <dbReference type="NCBI Taxonomy" id="29367"/>
    <lineage>
        <taxon>Bacteria</taxon>
        <taxon>Bacillati</taxon>
        <taxon>Bacillota</taxon>
        <taxon>Clostridia</taxon>
        <taxon>Eubacteriales</taxon>
        <taxon>Clostridiaceae</taxon>
        <taxon>Clostridium</taxon>
    </lineage>
</organism>
<dbReference type="GO" id="GO:0000160">
    <property type="term" value="P:phosphorelay signal transduction system"/>
    <property type="evidence" value="ECO:0007669"/>
    <property type="project" value="InterPro"/>
</dbReference>
<evidence type="ECO:0000256" key="3">
    <source>
        <dbReference type="PROSITE-ProRule" id="PRU00169"/>
    </source>
</evidence>
<comment type="function">
    <text evidence="2">May play the central regulatory role in sporulation. It may be an element of the effector pathway responsible for the activation of sporulation genes in response to nutritional stress. Spo0A may act in concert with spo0H (a sigma factor) to control the expression of some genes that are critical to the sporulation process.</text>
</comment>
<keyword evidence="3" id="KW-0597">Phosphoprotein</keyword>
<protein>
    <recommendedName>
        <fullName evidence="1">Stage 0 sporulation protein A homolog</fullName>
    </recommendedName>
</protein>
<dbReference type="PANTHER" id="PTHR45138:SF9">
    <property type="entry name" value="DIGUANYLATE CYCLASE DGCM-RELATED"/>
    <property type="match status" value="1"/>
</dbReference>
<dbReference type="SUPFAM" id="SSF52172">
    <property type="entry name" value="CheY-like"/>
    <property type="match status" value="1"/>
</dbReference>
<dbReference type="PANTHER" id="PTHR45138">
    <property type="entry name" value="REGULATORY COMPONENTS OF SENSORY TRANSDUCTION SYSTEM"/>
    <property type="match status" value="1"/>
</dbReference>
<dbReference type="OrthoDB" id="9805474at2"/>
<dbReference type="CDD" id="cd01949">
    <property type="entry name" value="GGDEF"/>
    <property type="match status" value="1"/>
</dbReference>
<comment type="caution">
    <text evidence="6">The sequence shown here is derived from an EMBL/GenBank/DDBJ whole genome shotgun (WGS) entry which is preliminary data.</text>
</comment>
<dbReference type="SMART" id="SM00448">
    <property type="entry name" value="REC"/>
    <property type="match status" value="1"/>
</dbReference>
<dbReference type="InterPro" id="IPR000160">
    <property type="entry name" value="GGDEF_dom"/>
</dbReference>
<accession>A0A1S8TWV5</accession>
<evidence type="ECO:0000256" key="2">
    <source>
        <dbReference type="ARBA" id="ARBA00024867"/>
    </source>
</evidence>
<dbReference type="Proteomes" id="UP000190890">
    <property type="component" value="Unassembled WGS sequence"/>
</dbReference>
<sequence>MKNEKDINILIVDDRQDNLLVLESLLEEMDCNIIKATSGNEALSLMFDYEFALVLLDVQMPDMNGFETAEFMRMNSKTRYLPIIFVTAISKEQKCIFKGYEIGAVDYLFKPIEPIILQSKVKVFLELYNQKKLLEEQTRLLELKVKELSELQEVNFKLESLSTLDGLTGIPNRRSFDNYIDMSLKSCFRSDNPISLIIADIDFFKNYNDNYGHLQGDDCLVKVAKTISSSVKRPLDFAARYGGEEFAVILPETDEEGTMVIAETIRKNIEELKITHEHSSAAPYVTLSLGIETIFPQIGYSINELIENADKALYKSKLNGRNQTSIYKRENSKINNVLK</sequence>
<dbReference type="PROSITE" id="PS50110">
    <property type="entry name" value="RESPONSE_REGULATORY"/>
    <property type="match status" value="1"/>
</dbReference>
<dbReference type="InterPro" id="IPR029787">
    <property type="entry name" value="Nucleotide_cyclase"/>
</dbReference>
<proteinExistence type="predicted"/>
<feature type="domain" description="Response regulatory" evidence="4">
    <location>
        <begin position="8"/>
        <end position="125"/>
    </location>
</feature>
<dbReference type="GO" id="GO:0052621">
    <property type="term" value="F:diguanylate cyclase activity"/>
    <property type="evidence" value="ECO:0007669"/>
    <property type="project" value="TreeGrafter"/>
</dbReference>
<evidence type="ECO:0000313" key="7">
    <source>
        <dbReference type="Proteomes" id="UP000190890"/>
    </source>
</evidence>
<evidence type="ECO:0000313" key="6">
    <source>
        <dbReference type="EMBL" id="OOM82082.1"/>
    </source>
</evidence>
<dbReference type="Pfam" id="PF00990">
    <property type="entry name" value="GGDEF"/>
    <property type="match status" value="1"/>
</dbReference>
<name>A0A1S8TWV5_9CLOT</name>
<dbReference type="SUPFAM" id="SSF55073">
    <property type="entry name" value="Nucleotide cyclase"/>
    <property type="match status" value="1"/>
</dbReference>
<dbReference type="GO" id="GO:1902201">
    <property type="term" value="P:negative regulation of bacterial-type flagellum-dependent cell motility"/>
    <property type="evidence" value="ECO:0007669"/>
    <property type="project" value="TreeGrafter"/>
</dbReference>
<reference evidence="6 7" key="1">
    <citation type="submission" date="2016-05" db="EMBL/GenBank/DDBJ databases">
        <title>Microbial solvent formation.</title>
        <authorList>
            <person name="Poehlein A."/>
            <person name="Montoya Solano J.D."/>
            <person name="Flitsch S."/>
            <person name="Krabben P."/>
            <person name="Duerre P."/>
            <person name="Daniel R."/>
        </authorList>
    </citation>
    <scope>NUCLEOTIDE SEQUENCE [LARGE SCALE GENOMIC DNA]</scope>
    <source>
        <strain evidence="6 7">DSM 2619</strain>
    </source>
</reference>
<gene>
    <name evidence="6" type="primary">cph2_2</name>
    <name evidence="6" type="ORF">CLPUN_05780</name>
</gene>
<dbReference type="STRING" id="29367.CLPUN_05780"/>
<dbReference type="Pfam" id="PF00072">
    <property type="entry name" value="Response_reg"/>
    <property type="match status" value="1"/>
</dbReference>
<dbReference type="RefSeq" id="WP_077845873.1">
    <property type="nucleotide sequence ID" value="NZ_LZZM01000032.1"/>
</dbReference>
<dbReference type="InterPro" id="IPR050469">
    <property type="entry name" value="Diguanylate_Cyclase"/>
</dbReference>
<feature type="domain" description="GGDEF" evidence="5">
    <location>
        <begin position="192"/>
        <end position="329"/>
    </location>
</feature>
<dbReference type="PROSITE" id="PS50887">
    <property type="entry name" value="GGDEF"/>
    <property type="match status" value="1"/>
</dbReference>
<feature type="modified residue" description="4-aspartylphosphate" evidence="3">
    <location>
        <position position="57"/>
    </location>
</feature>
<dbReference type="NCBIfam" id="TIGR00254">
    <property type="entry name" value="GGDEF"/>
    <property type="match status" value="1"/>
</dbReference>
<dbReference type="Gene3D" id="3.30.70.270">
    <property type="match status" value="1"/>
</dbReference>
<keyword evidence="7" id="KW-1185">Reference proteome</keyword>
<evidence type="ECO:0000259" key="5">
    <source>
        <dbReference type="PROSITE" id="PS50887"/>
    </source>
</evidence>
<dbReference type="Gene3D" id="3.40.50.2300">
    <property type="match status" value="1"/>
</dbReference>
<dbReference type="InterPro" id="IPR001789">
    <property type="entry name" value="Sig_transdc_resp-reg_receiver"/>
</dbReference>
<dbReference type="SMART" id="SM00267">
    <property type="entry name" value="GGDEF"/>
    <property type="match status" value="1"/>
</dbReference>
<evidence type="ECO:0000259" key="4">
    <source>
        <dbReference type="PROSITE" id="PS50110"/>
    </source>
</evidence>
<dbReference type="GO" id="GO:0005886">
    <property type="term" value="C:plasma membrane"/>
    <property type="evidence" value="ECO:0007669"/>
    <property type="project" value="TreeGrafter"/>
</dbReference>
<dbReference type="InterPro" id="IPR043128">
    <property type="entry name" value="Rev_trsase/Diguanyl_cyclase"/>
</dbReference>
<dbReference type="FunFam" id="3.30.70.270:FF:000001">
    <property type="entry name" value="Diguanylate cyclase domain protein"/>
    <property type="match status" value="1"/>
</dbReference>
<dbReference type="AlphaFoldDB" id="A0A1S8TWV5"/>
<dbReference type="GO" id="GO:0043709">
    <property type="term" value="P:cell adhesion involved in single-species biofilm formation"/>
    <property type="evidence" value="ECO:0007669"/>
    <property type="project" value="TreeGrafter"/>
</dbReference>
<dbReference type="EMBL" id="LZZM01000032">
    <property type="protein sequence ID" value="OOM82082.1"/>
    <property type="molecule type" value="Genomic_DNA"/>
</dbReference>
<dbReference type="InterPro" id="IPR011006">
    <property type="entry name" value="CheY-like_superfamily"/>
</dbReference>